<feature type="domain" description="IPT/TIG" evidence="3">
    <location>
        <begin position="1302"/>
        <end position="1387"/>
    </location>
</feature>
<evidence type="ECO:0000256" key="1">
    <source>
        <dbReference type="ARBA" id="ARBA00023180"/>
    </source>
</evidence>
<dbReference type="RefSeq" id="WP_084196276.1">
    <property type="nucleotide sequence ID" value="NZ_CP021235.1"/>
</dbReference>
<feature type="domain" description="IPT/TIG" evidence="3">
    <location>
        <begin position="864"/>
        <end position="951"/>
    </location>
</feature>
<keyword evidence="2" id="KW-0732">Signal</keyword>
<protein>
    <recommendedName>
        <fullName evidence="3">IPT/TIG domain-containing protein</fullName>
    </recommendedName>
</protein>
<evidence type="ECO:0000313" key="4">
    <source>
        <dbReference type="EMBL" id="ARS36997.1"/>
    </source>
</evidence>
<evidence type="ECO:0000256" key="2">
    <source>
        <dbReference type="SAM" id="SignalP"/>
    </source>
</evidence>
<feature type="domain" description="IPT/TIG" evidence="3">
    <location>
        <begin position="952"/>
        <end position="1031"/>
    </location>
</feature>
<feature type="domain" description="IPT/TIG" evidence="3">
    <location>
        <begin position="783"/>
        <end position="862"/>
    </location>
</feature>
<dbReference type="SMART" id="SM00429">
    <property type="entry name" value="IPT"/>
    <property type="match status" value="12"/>
</dbReference>
<dbReference type="Proteomes" id="UP000266292">
    <property type="component" value="Chromosome"/>
</dbReference>
<organism evidence="4 5">
    <name type="scientific">Pontibacter actiniarum</name>
    <dbReference type="NCBI Taxonomy" id="323450"/>
    <lineage>
        <taxon>Bacteria</taxon>
        <taxon>Pseudomonadati</taxon>
        <taxon>Bacteroidota</taxon>
        <taxon>Cytophagia</taxon>
        <taxon>Cytophagales</taxon>
        <taxon>Hymenobacteraceae</taxon>
        <taxon>Pontibacter</taxon>
    </lineage>
</organism>
<reference evidence="5" key="1">
    <citation type="submission" date="2017-05" db="EMBL/GenBank/DDBJ databases">
        <authorList>
            <person name="Ray J."/>
            <person name="Price M."/>
            <person name="Deutschbauer A."/>
        </authorList>
    </citation>
    <scope>NUCLEOTIDE SEQUENCE [LARGE SCALE GENOMIC DNA]</scope>
    <source>
        <strain evidence="5">DSM 19842</strain>
    </source>
</reference>
<name>A0A1X9YVP4_9BACT</name>
<proteinExistence type="predicted"/>
<dbReference type="InterPro" id="IPR013783">
    <property type="entry name" value="Ig-like_fold"/>
</dbReference>
<dbReference type="PANTHER" id="PTHR31341">
    <property type="entry name" value="IPT/TIG DOMAIN-CONTAINING PROTEIN-RELATED-RELATED"/>
    <property type="match status" value="1"/>
</dbReference>
<feature type="domain" description="IPT/TIG" evidence="3">
    <location>
        <begin position="430"/>
        <end position="522"/>
    </location>
</feature>
<feature type="chain" id="PRO_5012214445" description="IPT/TIG domain-containing protein" evidence="2">
    <location>
        <begin position="33"/>
        <end position="1949"/>
    </location>
</feature>
<keyword evidence="1" id="KW-0325">Glycoprotein</keyword>
<feature type="domain" description="IPT/TIG" evidence="3">
    <location>
        <begin position="524"/>
        <end position="613"/>
    </location>
</feature>
<feature type="domain" description="IPT/TIG" evidence="3">
    <location>
        <begin position="256"/>
        <end position="337"/>
    </location>
</feature>
<feature type="domain" description="IPT/TIG" evidence="3">
    <location>
        <begin position="615"/>
        <end position="701"/>
    </location>
</feature>
<dbReference type="InterPro" id="IPR026444">
    <property type="entry name" value="Secre_tail"/>
</dbReference>
<dbReference type="SUPFAM" id="SSF81296">
    <property type="entry name" value="E set domains"/>
    <property type="match status" value="16"/>
</dbReference>
<dbReference type="KEGG" id="pact:CA264_17050"/>
<dbReference type="EMBL" id="CP021235">
    <property type="protein sequence ID" value="ARS36997.1"/>
    <property type="molecule type" value="Genomic_DNA"/>
</dbReference>
<feature type="domain" description="IPT/TIG" evidence="3">
    <location>
        <begin position="176"/>
        <end position="255"/>
    </location>
</feature>
<evidence type="ECO:0000259" key="3">
    <source>
        <dbReference type="SMART" id="SM00429"/>
    </source>
</evidence>
<feature type="domain" description="IPT/TIG" evidence="3">
    <location>
        <begin position="1388"/>
        <end position="1476"/>
    </location>
</feature>
<dbReference type="InterPro" id="IPR014756">
    <property type="entry name" value="Ig_E-set"/>
</dbReference>
<dbReference type="NCBIfam" id="TIGR04183">
    <property type="entry name" value="Por_Secre_tail"/>
    <property type="match status" value="1"/>
</dbReference>
<keyword evidence="5" id="KW-1185">Reference proteome</keyword>
<gene>
    <name evidence="4" type="ORF">CA264_17050</name>
</gene>
<accession>A0A1X9YVP4</accession>
<feature type="signal peptide" evidence="2">
    <location>
        <begin position="1"/>
        <end position="32"/>
    </location>
</feature>
<dbReference type="STRING" id="709015.GCA_000472485_03442"/>
<dbReference type="Gene3D" id="2.60.40.10">
    <property type="entry name" value="Immunoglobulins"/>
    <property type="match status" value="18"/>
</dbReference>
<feature type="domain" description="IPT/TIG" evidence="3">
    <location>
        <begin position="1212"/>
        <end position="1301"/>
    </location>
</feature>
<sequence>MAQLYNPPIHRLLRALLLQCLFLTGLITQGFAQTAAPALASFDGPWAKGAQAGIATAGLSADGAELDPSTSGGSAQFKSTSSVVTVNFGAVPAGARLSFSLKAATTQETYSTSMTVESSTDGVDYSSTLATISGQSKDEQSRYSYSLPENTTHVRFRMTGRTDANLLLDAIKVAVAPEIFSFSPAEGGFNTPVTIVGSGFTGATAVYFGGVAATVVSVNSDTEIIANVPAGAPTGKIAVELPSGTSESYTDFTVYAPVITTKLSPLSGAAGTIVTINGQYFSGATEVAFNGVTGSIVAGSVSDTQLKAVVPLGATTGKVSVTTPAGTGKSIALFTVPAPAFTAPEFTPATAATDAALTISGTGLSSVTKVTFLGVEADASDDVTVDVASPASSDTELVVNVPATAKTGKLKLTSLNGTATSTGTFTFIPAPVIASFSPAVGLAGTEAAPGTEVTITGRNFEGVTQVAFANNATIDVTGAALVDNGDGTSSFRVTVPQGAVTGPLSVTTPGGTATSTENFVVYQTPVIASFTTTARPGDVITITGSGFTGVEQVTFLGLSENGADDLSVATTSVTDTEITVVVPTGAVTGELAVTNAAGTGTTGALTPSEFTVDPTPYISSLSPAEGIVGDNITIIGQNLSGATAVTFFNDIPADLTNVTVVTEENGIQSLTVAIPAGATTGAVSVTTDAGTATSTEELTVILDPINIAFATTEGRAGDTFSITGDNFTGVTAVTVGGEAVDYTFVDDKEIKVTLTPNAVTGVIAVTNAAGTGVSEGEFTVLTTPLITGFNPVKGLVGTEVTITGKLLSQIDGVTFGASAAVAPVSASATQVVVLVPADATTGTITISGANGTATSTESFTVVLPPQIADFSPKVGPVGTEVTITGNNFTDISAVKFNDLDAVSYTVTADGDSITAIVPEDAAKGFITITNPAGTASTEGMEGIESTMFEVPAPSITGLDKTEGFVGEPVVIAGQYFTGADSVMFNGVTSASFTVDNDGQITAYPPAGAGEGVITVYTTSGSGSSESLFKVLSPEITDVYVNVPENTVNEGYAGTEVTIVGNYFQGTDIEVKFGEVTATFTPVAGEETTKLVAMVPQARFNQSVAPISVTTESGTGESEETFKTLVPEQITFTPAQGRVGDEVTVSGVYLKNVVSINFNGASVGISSEGQTNPTGDEVTSFTVQVPVDANTGVISVTTTSGTGASATNFTVLAPDVMTIDPTEGRVALTVVKITGQYFDQASKVTFLGDVTTSADDVVLSTGSFSVVSDTEISVEVPAGAKTGPIAVTTPSGTDNSPTFTVLAPVITSFSPEKGQVNRTMFAINGQYFTNATKVTFLSGSAPDVDATMFFVNTDGQLTVAVPVGAKTGRISVTTPSGTAISEMDFTVLTPFITSIEPTEGSKVGETITITGSYFEDLIKVVFRGPNAASTADDVEVQAADLLSKSGTVLTLAVPQGARTGSIGVETLSGTGVSASYKIIPELYDFYVTGEPGVKEGPFGTSITIKGMSLINATRVTVNGVTATNLVRVDNETLTARIPTGSRTGKIAVTTPGGTVTNTEDFVVTSPIIDNLTPTSGKIGSTLVIKGVNLHDVGKVEFGNGVATSQFTESADGASLSVVVPKGAATGKVTVYTLAGPAAVSSQTFTVIVPVITVSTNELNFTAKAGEESAVQTYTVSATNLESAVTVTAPRGGLFLISADGVTFGGSLTLAQPADNTLAPTTVYVKFSSADEDFYVSSISHTATNAVTKSVTVTGNSTPPTTPLPVELVSFNATVQGEKAQLTWVTASEENNSHFEVEMSLNGVGGFVKVGRVNSKLTNSTVRTTYGFTHSLGNESGTRYYRLKQVDLDGTSSYSKVVAVAVKARELVQQLLVAPNPINYNSKVFITAEVEGKAALKLHSISGKKVYAKVIELHQGQNEVQLPVYDKLTKGMYVLTVELNGQVYQVKVLKE</sequence>
<dbReference type="InterPro" id="IPR052014">
    <property type="entry name" value="Dictyostelium_Tiger"/>
</dbReference>
<feature type="domain" description="IPT/TIG" evidence="3">
    <location>
        <begin position="1564"/>
        <end position="1646"/>
    </location>
</feature>
<dbReference type="Pfam" id="PF01833">
    <property type="entry name" value="TIG"/>
    <property type="match status" value="12"/>
</dbReference>
<evidence type="ECO:0000313" key="5">
    <source>
        <dbReference type="Proteomes" id="UP000266292"/>
    </source>
</evidence>
<dbReference type="InterPro" id="IPR002909">
    <property type="entry name" value="IPT_dom"/>
</dbReference>
<dbReference type="CDD" id="cd00102">
    <property type="entry name" value="IPT"/>
    <property type="match status" value="1"/>
</dbReference>
<dbReference type="OrthoDB" id="1110382at2"/>